<evidence type="ECO:0008006" key="3">
    <source>
        <dbReference type="Google" id="ProtNLM"/>
    </source>
</evidence>
<sequence>MSCLSNVSCTPTTILVILVIQVILEPSARGLQEMVNKMNDSVKKRGMKVNVCKTKVIVFKKGESTTECDILIEGENIEQVKELGSLFTNYSKHDRDIERGVNAGNKANGALLAFMNIKSVSHDKRAWLSIMGPKPYAYVC</sequence>
<dbReference type="AlphaFoldDB" id="A0A4C1THD3"/>
<dbReference type="Proteomes" id="UP000299102">
    <property type="component" value="Unassembled WGS sequence"/>
</dbReference>
<name>A0A4C1THD3_EUMVA</name>
<evidence type="ECO:0000313" key="2">
    <source>
        <dbReference type="Proteomes" id="UP000299102"/>
    </source>
</evidence>
<protein>
    <recommendedName>
        <fullName evidence="3">Reverse transcriptase domain-containing protein</fullName>
    </recommendedName>
</protein>
<keyword evidence="2" id="KW-1185">Reference proteome</keyword>
<dbReference type="OrthoDB" id="425681at2759"/>
<organism evidence="1 2">
    <name type="scientific">Eumeta variegata</name>
    <name type="common">Bagworm moth</name>
    <name type="synonym">Eumeta japonica</name>
    <dbReference type="NCBI Taxonomy" id="151549"/>
    <lineage>
        <taxon>Eukaryota</taxon>
        <taxon>Metazoa</taxon>
        <taxon>Ecdysozoa</taxon>
        <taxon>Arthropoda</taxon>
        <taxon>Hexapoda</taxon>
        <taxon>Insecta</taxon>
        <taxon>Pterygota</taxon>
        <taxon>Neoptera</taxon>
        <taxon>Endopterygota</taxon>
        <taxon>Lepidoptera</taxon>
        <taxon>Glossata</taxon>
        <taxon>Ditrysia</taxon>
        <taxon>Tineoidea</taxon>
        <taxon>Psychidae</taxon>
        <taxon>Oiketicinae</taxon>
        <taxon>Eumeta</taxon>
    </lineage>
</organism>
<reference evidence="1 2" key="1">
    <citation type="journal article" date="2019" name="Commun. Biol.">
        <title>The bagworm genome reveals a unique fibroin gene that provides high tensile strength.</title>
        <authorList>
            <person name="Kono N."/>
            <person name="Nakamura H."/>
            <person name="Ohtoshi R."/>
            <person name="Tomita M."/>
            <person name="Numata K."/>
            <person name="Arakawa K."/>
        </authorList>
    </citation>
    <scope>NUCLEOTIDE SEQUENCE [LARGE SCALE GENOMIC DNA]</scope>
</reference>
<comment type="caution">
    <text evidence="1">The sequence shown here is derived from an EMBL/GenBank/DDBJ whole genome shotgun (WGS) entry which is preliminary data.</text>
</comment>
<evidence type="ECO:0000313" key="1">
    <source>
        <dbReference type="EMBL" id="GBP13892.1"/>
    </source>
</evidence>
<dbReference type="EMBL" id="BGZK01000060">
    <property type="protein sequence ID" value="GBP13892.1"/>
    <property type="molecule type" value="Genomic_DNA"/>
</dbReference>
<proteinExistence type="predicted"/>
<gene>
    <name evidence="1" type="ORF">EVAR_10462_1</name>
</gene>
<accession>A0A4C1THD3</accession>